<organism evidence="2 3">
    <name type="scientific">Lutispora saccharofermentans</name>
    <dbReference type="NCBI Taxonomy" id="3024236"/>
    <lineage>
        <taxon>Bacteria</taxon>
        <taxon>Bacillati</taxon>
        <taxon>Bacillota</taxon>
        <taxon>Clostridia</taxon>
        <taxon>Lutisporales</taxon>
        <taxon>Lutisporaceae</taxon>
        <taxon>Lutispora</taxon>
    </lineage>
</organism>
<dbReference type="InterPro" id="IPR036457">
    <property type="entry name" value="PPM-type-like_dom_sf"/>
</dbReference>
<dbReference type="InterPro" id="IPR001932">
    <property type="entry name" value="PPM-type_phosphatase-like_dom"/>
</dbReference>
<dbReference type="Proteomes" id="UP001651880">
    <property type="component" value="Unassembled WGS sequence"/>
</dbReference>
<dbReference type="RefSeq" id="WP_255228380.1">
    <property type="nucleotide sequence ID" value="NZ_JAJEKE010000015.1"/>
</dbReference>
<comment type="caution">
    <text evidence="2">The sequence shown here is derived from an EMBL/GenBank/DDBJ whole genome shotgun (WGS) entry which is preliminary data.</text>
</comment>
<dbReference type="PANTHER" id="PTHR35801:SF1">
    <property type="entry name" value="PHOSPHOSERINE PHOSPHATASE RSBX"/>
    <property type="match status" value="1"/>
</dbReference>
<reference evidence="2 3" key="1">
    <citation type="submission" date="2021-10" db="EMBL/GenBank/DDBJ databases">
        <title>Lutispora strain m25 sp. nov., a thermophilic, non-spore-forming bacterium isolated from a lab-scale methanogenic bioreactor digesting anaerobic sludge.</title>
        <authorList>
            <person name="El Houari A."/>
            <person name="Mcdonald J."/>
        </authorList>
    </citation>
    <scope>NUCLEOTIDE SEQUENCE [LARGE SCALE GENOMIC DNA]</scope>
    <source>
        <strain evidence="3">m25</strain>
    </source>
</reference>
<dbReference type="Pfam" id="PF07228">
    <property type="entry name" value="SpoIIE"/>
    <property type="match status" value="1"/>
</dbReference>
<gene>
    <name evidence="2" type="ORF">LJD61_15075</name>
</gene>
<dbReference type="SMART" id="SM00331">
    <property type="entry name" value="PP2C_SIG"/>
    <property type="match status" value="1"/>
</dbReference>
<sequence>MAFFVDVSVRSLNKHNEELCGDKVEVIRTRESVIIILSDGLGSGVKANILATLTSKIIGTMLKEGASIDEAVDTITQTLPICSVRQVAYSTFTILQIFNDGHAYIVEFDNPSIAFFRAREAVCLPWKERIVHGKRIRESELQIFKEDIFVMFSDGVVHAGVGKILNMGWQYDNVLEYIQKNVRKNPSVNMLAGQIISACSSFYQGEPGDDTTIVAAEIRQPSHLSIMAGPPSDPSMDAAAVKSFMDCPGAKIVCGGTTANIVSRCIKKPIKTILEYESPDIPPIAYIAGIDLVTEGIITLNKVLKNLKDINKGAMEQYNLIYRYNDGASKLTRMLLDRCTHINLYIGRAVNPAHKKQEFSDALGIKTEILELLAEKLDLFGKEVVKIYY</sequence>
<protein>
    <submittedName>
        <fullName evidence="2">Serine/threonine-protein phosphatase</fullName>
    </submittedName>
</protein>
<dbReference type="InterPro" id="IPR039248">
    <property type="entry name" value="Ptase_RsbX"/>
</dbReference>
<evidence type="ECO:0000259" key="1">
    <source>
        <dbReference type="SMART" id="SM00331"/>
    </source>
</evidence>
<dbReference type="EMBL" id="JAJEKE010000015">
    <property type="protein sequence ID" value="MCQ1530860.1"/>
    <property type="molecule type" value="Genomic_DNA"/>
</dbReference>
<proteinExistence type="predicted"/>
<evidence type="ECO:0000313" key="2">
    <source>
        <dbReference type="EMBL" id="MCQ1530860.1"/>
    </source>
</evidence>
<evidence type="ECO:0000313" key="3">
    <source>
        <dbReference type="Proteomes" id="UP001651880"/>
    </source>
</evidence>
<dbReference type="Gene3D" id="3.60.40.10">
    <property type="entry name" value="PPM-type phosphatase domain"/>
    <property type="match status" value="1"/>
</dbReference>
<dbReference type="SUPFAM" id="SSF81606">
    <property type="entry name" value="PP2C-like"/>
    <property type="match status" value="1"/>
</dbReference>
<keyword evidence="3" id="KW-1185">Reference proteome</keyword>
<feature type="domain" description="PPM-type phosphatase" evidence="1">
    <location>
        <begin position="4"/>
        <end position="218"/>
    </location>
</feature>
<dbReference type="PANTHER" id="PTHR35801">
    <property type="entry name" value="PHOSPHOSERINE PHOSPHATASE RSBX"/>
    <property type="match status" value="1"/>
</dbReference>
<accession>A0ABT1NHY4</accession>
<name>A0ABT1NHY4_9FIRM</name>